<keyword evidence="3" id="KW-0804">Transcription</keyword>
<feature type="domain" description="Response regulatory" evidence="6">
    <location>
        <begin position="3"/>
        <end position="116"/>
    </location>
</feature>
<organism evidence="8 9">
    <name type="scientific">Tepidimicrobium xylanilyticum</name>
    <dbReference type="NCBI Taxonomy" id="1123352"/>
    <lineage>
        <taxon>Bacteria</taxon>
        <taxon>Bacillati</taxon>
        <taxon>Bacillota</taxon>
        <taxon>Tissierellia</taxon>
        <taxon>Tissierellales</taxon>
        <taxon>Tepidimicrobiaceae</taxon>
        <taxon>Tepidimicrobium</taxon>
    </lineage>
</organism>
<dbReference type="Pfam" id="PF00072">
    <property type="entry name" value="Response_reg"/>
    <property type="match status" value="1"/>
</dbReference>
<dbReference type="PANTHER" id="PTHR48111:SF43">
    <property type="entry name" value="STAGE 0 SPORULATION PROTEIN A HOMOLOG"/>
    <property type="match status" value="1"/>
</dbReference>
<gene>
    <name evidence="8" type="ORF">SAMN05660923_01432</name>
</gene>
<dbReference type="SMART" id="SM00448">
    <property type="entry name" value="REC"/>
    <property type="match status" value="1"/>
</dbReference>
<dbReference type="InterPro" id="IPR001789">
    <property type="entry name" value="Sig_transdc_resp-reg_receiver"/>
</dbReference>
<dbReference type="Proteomes" id="UP000198828">
    <property type="component" value="Unassembled WGS sequence"/>
</dbReference>
<keyword evidence="1" id="KW-0805">Transcription regulation</keyword>
<dbReference type="Gene3D" id="3.40.50.2300">
    <property type="match status" value="1"/>
</dbReference>
<dbReference type="GO" id="GO:0032993">
    <property type="term" value="C:protein-DNA complex"/>
    <property type="evidence" value="ECO:0007669"/>
    <property type="project" value="TreeGrafter"/>
</dbReference>
<dbReference type="SMART" id="SM00862">
    <property type="entry name" value="Trans_reg_C"/>
    <property type="match status" value="1"/>
</dbReference>
<dbReference type="AlphaFoldDB" id="A0A1H2XGA5"/>
<dbReference type="EMBL" id="FNNG01000005">
    <property type="protein sequence ID" value="SDW91880.1"/>
    <property type="molecule type" value="Genomic_DNA"/>
</dbReference>
<dbReference type="Gene3D" id="6.10.250.690">
    <property type="match status" value="1"/>
</dbReference>
<dbReference type="InterPro" id="IPR036388">
    <property type="entry name" value="WH-like_DNA-bd_sf"/>
</dbReference>
<dbReference type="Pfam" id="PF00486">
    <property type="entry name" value="Trans_reg_C"/>
    <property type="match status" value="1"/>
</dbReference>
<evidence type="ECO:0000256" key="5">
    <source>
        <dbReference type="PROSITE-ProRule" id="PRU01091"/>
    </source>
</evidence>
<evidence type="ECO:0000256" key="4">
    <source>
        <dbReference type="PROSITE-ProRule" id="PRU00169"/>
    </source>
</evidence>
<evidence type="ECO:0000313" key="8">
    <source>
        <dbReference type="EMBL" id="SDW91880.1"/>
    </source>
</evidence>
<evidence type="ECO:0000256" key="2">
    <source>
        <dbReference type="ARBA" id="ARBA00023125"/>
    </source>
</evidence>
<dbReference type="InterPro" id="IPR011006">
    <property type="entry name" value="CheY-like_superfamily"/>
</dbReference>
<dbReference type="PROSITE" id="PS51755">
    <property type="entry name" value="OMPR_PHOB"/>
    <property type="match status" value="1"/>
</dbReference>
<evidence type="ECO:0000259" key="7">
    <source>
        <dbReference type="PROSITE" id="PS51755"/>
    </source>
</evidence>
<dbReference type="GO" id="GO:0006355">
    <property type="term" value="P:regulation of DNA-templated transcription"/>
    <property type="evidence" value="ECO:0007669"/>
    <property type="project" value="InterPro"/>
</dbReference>
<dbReference type="InterPro" id="IPR016032">
    <property type="entry name" value="Sig_transdc_resp-reg_C-effctor"/>
</dbReference>
<feature type="DNA-binding region" description="OmpR/PhoB-type" evidence="5">
    <location>
        <begin position="127"/>
        <end position="224"/>
    </location>
</feature>
<evidence type="ECO:0000313" key="9">
    <source>
        <dbReference type="Proteomes" id="UP000198828"/>
    </source>
</evidence>
<dbReference type="PROSITE" id="PS50110">
    <property type="entry name" value="RESPONSE_REGULATORY"/>
    <property type="match status" value="1"/>
</dbReference>
<proteinExistence type="predicted"/>
<evidence type="ECO:0000259" key="6">
    <source>
        <dbReference type="PROSITE" id="PS50110"/>
    </source>
</evidence>
<feature type="modified residue" description="4-aspartylphosphate" evidence="4">
    <location>
        <position position="52"/>
    </location>
</feature>
<dbReference type="Gene3D" id="1.10.10.10">
    <property type="entry name" value="Winged helix-like DNA-binding domain superfamily/Winged helix DNA-binding domain"/>
    <property type="match status" value="1"/>
</dbReference>
<dbReference type="GO" id="GO:0000156">
    <property type="term" value="F:phosphorelay response regulator activity"/>
    <property type="evidence" value="ECO:0007669"/>
    <property type="project" value="TreeGrafter"/>
</dbReference>
<protein>
    <submittedName>
        <fullName evidence="8">DNA-binding response regulator, OmpR family, contains REC and winged-helix (WHTH) domain</fullName>
    </submittedName>
</protein>
<dbReference type="GO" id="GO:0000976">
    <property type="term" value="F:transcription cis-regulatory region binding"/>
    <property type="evidence" value="ECO:0007669"/>
    <property type="project" value="TreeGrafter"/>
</dbReference>
<evidence type="ECO:0000256" key="1">
    <source>
        <dbReference type="ARBA" id="ARBA00023015"/>
    </source>
</evidence>
<name>A0A1H2XGA5_9FIRM</name>
<evidence type="ECO:0000256" key="3">
    <source>
        <dbReference type="ARBA" id="ARBA00023163"/>
    </source>
</evidence>
<dbReference type="CDD" id="cd18159">
    <property type="entry name" value="REC_OmpR_NsrR-like"/>
    <property type="match status" value="1"/>
</dbReference>
<dbReference type="GO" id="GO:0005829">
    <property type="term" value="C:cytosol"/>
    <property type="evidence" value="ECO:0007669"/>
    <property type="project" value="TreeGrafter"/>
</dbReference>
<dbReference type="InterPro" id="IPR039420">
    <property type="entry name" value="WalR-like"/>
</dbReference>
<dbReference type="RefSeq" id="WP_093752242.1">
    <property type="nucleotide sequence ID" value="NZ_FNNG01000005.1"/>
</dbReference>
<dbReference type="SUPFAM" id="SSF52172">
    <property type="entry name" value="CheY-like"/>
    <property type="match status" value="1"/>
</dbReference>
<feature type="domain" description="OmpR/PhoB-type" evidence="7">
    <location>
        <begin position="127"/>
        <end position="224"/>
    </location>
</feature>
<dbReference type="PANTHER" id="PTHR48111">
    <property type="entry name" value="REGULATOR OF RPOS"/>
    <property type="match status" value="1"/>
</dbReference>
<accession>A0A1H2XGA5</accession>
<keyword evidence="9" id="KW-1185">Reference proteome</keyword>
<reference evidence="8 9" key="1">
    <citation type="submission" date="2016-10" db="EMBL/GenBank/DDBJ databases">
        <authorList>
            <person name="de Groot N.N."/>
        </authorList>
    </citation>
    <scope>NUCLEOTIDE SEQUENCE [LARGE SCALE GENOMIC DNA]</scope>
    <source>
        <strain evidence="8 9">DSM 23310</strain>
    </source>
</reference>
<dbReference type="InterPro" id="IPR001867">
    <property type="entry name" value="OmpR/PhoB-type_DNA-bd"/>
</dbReference>
<keyword evidence="2 5" id="KW-0238">DNA-binding</keyword>
<sequence>MYKILIVEDDKTLCNNIKEGISKWSFNGVAVEDFEDILQEFAKHNPHLVIMDINLPYYDGFYWCRKIREISKVPIIFLSSRDSNMDIVMAVNMGGDDYVTKPFSMDILLAKMQALIRRTYSYGQGDGQIIECEGAILNINDGTLTYNGENIELTKNEFKILQLLMRNKGKIVSRDKIMRVLWESEYFISENTLTVNVNRLRNKLENIGLKDFIVTKKSQGYMIP</sequence>
<dbReference type="SUPFAM" id="SSF46894">
    <property type="entry name" value="C-terminal effector domain of the bipartite response regulators"/>
    <property type="match status" value="1"/>
</dbReference>
<keyword evidence="4" id="KW-0597">Phosphoprotein</keyword>
<dbReference type="CDD" id="cd00383">
    <property type="entry name" value="trans_reg_C"/>
    <property type="match status" value="1"/>
</dbReference>
<dbReference type="OrthoDB" id="9790442at2"/>